<dbReference type="CDD" id="cd00408">
    <property type="entry name" value="DHDPS-like"/>
    <property type="match status" value="1"/>
</dbReference>
<evidence type="ECO:0000256" key="3">
    <source>
        <dbReference type="PIRSR" id="PIRSR001365-1"/>
    </source>
</evidence>
<protein>
    <submittedName>
        <fullName evidence="5">Putative dihydrodipicolinate synthase</fullName>
    </submittedName>
</protein>
<dbReference type="PANTHER" id="PTHR12128">
    <property type="entry name" value="DIHYDRODIPICOLINATE SYNTHASE"/>
    <property type="match status" value="1"/>
</dbReference>
<dbReference type="AlphaFoldDB" id="A0A0E4BUD6"/>
<dbReference type="InterPro" id="IPR002220">
    <property type="entry name" value="DapA-like"/>
</dbReference>
<keyword evidence="1 2" id="KW-0456">Lyase</keyword>
<dbReference type="InterPro" id="IPR013785">
    <property type="entry name" value="Aldolase_TIM"/>
</dbReference>
<evidence type="ECO:0000256" key="1">
    <source>
        <dbReference type="ARBA" id="ARBA00023239"/>
    </source>
</evidence>
<feature type="active site" description="Schiff-base intermediate with substrate" evidence="3">
    <location>
        <position position="179"/>
    </location>
</feature>
<feature type="binding site" evidence="4">
    <location>
        <position position="57"/>
    </location>
    <ligand>
        <name>pyruvate</name>
        <dbReference type="ChEBI" id="CHEBI:15361"/>
    </ligand>
</feature>
<dbReference type="EMBL" id="AP014685">
    <property type="protein sequence ID" value="BAR61158.1"/>
    <property type="molecule type" value="Genomic_DNA"/>
</dbReference>
<evidence type="ECO:0000256" key="4">
    <source>
        <dbReference type="PIRSR" id="PIRSR001365-2"/>
    </source>
</evidence>
<feature type="active site" description="Proton donor/acceptor" evidence="3">
    <location>
        <position position="149"/>
    </location>
</feature>
<dbReference type="PRINTS" id="PR00146">
    <property type="entry name" value="DHPICSNTHASE"/>
</dbReference>
<reference evidence="5 6" key="1">
    <citation type="submission" date="2014-11" db="EMBL/GenBank/DDBJ databases">
        <title>Symbiosis island explosion on the genome of extra-slow-growing strains of soybean bradyrhizobia with massive insertion sequences.</title>
        <authorList>
            <person name="Iida T."/>
            <person name="Minamisawa K."/>
        </authorList>
    </citation>
    <scope>NUCLEOTIDE SEQUENCE [LARGE SCALE GENOMIC DNA]</scope>
    <source>
        <strain evidence="5 6">NK6</strain>
    </source>
</reference>
<organism evidence="5 6">
    <name type="scientific">Bradyrhizobium diazoefficiens</name>
    <dbReference type="NCBI Taxonomy" id="1355477"/>
    <lineage>
        <taxon>Bacteria</taxon>
        <taxon>Pseudomonadati</taxon>
        <taxon>Pseudomonadota</taxon>
        <taxon>Alphaproteobacteria</taxon>
        <taxon>Hyphomicrobiales</taxon>
        <taxon>Nitrobacteraceae</taxon>
        <taxon>Bradyrhizobium</taxon>
    </lineage>
</organism>
<evidence type="ECO:0000313" key="5">
    <source>
        <dbReference type="EMBL" id="BAR61158.1"/>
    </source>
</evidence>
<name>A0A0E4BUD6_9BRAD</name>
<dbReference type="Gene3D" id="3.20.20.70">
    <property type="entry name" value="Aldolase class I"/>
    <property type="match status" value="1"/>
</dbReference>
<dbReference type="SUPFAM" id="SSF51569">
    <property type="entry name" value="Aldolase"/>
    <property type="match status" value="1"/>
</dbReference>
<dbReference type="Pfam" id="PF00701">
    <property type="entry name" value="DHDPS"/>
    <property type="match status" value="1"/>
</dbReference>
<evidence type="ECO:0000313" key="6">
    <source>
        <dbReference type="Proteomes" id="UP000063308"/>
    </source>
</evidence>
<dbReference type="PANTHER" id="PTHR12128:SF67">
    <property type="entry name" value="BLR3884 PROTEIN"/>
    <property type="match status" value="1"/>
</dbReference>
<accession>A0A0E4BUD6</accession>
<gene>
    <name evidence="5" type="ORF">NK6_8007</name>
</gene>
<proteinExistence type="inferred from homology"/>
<dbReference type="Proteomes" id="UP000063308">
    <property type="component" value="Chromosome"/>
</dbReference>
<feature type="binding site" evidence="4">
    <location>
        <position position="220"/>
    </location>
    <ligand>
        <name>pyruvate</name>
        <dbReference type="ChEBI" id="CHEBI:15361"/>
    </ligand>
</feature>
<dbReference type="GO" id="GO:0008840">
    <property type="term" value="F:4-hydroxy-tetrahydrodipicolinate synthase activity"/>
    <property type="evidence" value="ECO:0007669"/>
    <property type="project" value="TreeGrafter"/>
</dbReference>
<comment type="similarity">
    <text evidence="2">Belongs to the DapA family.</text>
</comment>
<dbReference type="SMART" id="SM01130">
    <property type="entry name" value="DHDPS"/>
    <property type="match status" value="1"/>
</dbReference>
<sequence>MAIGGSLSTSSLHPHGVFSAALTPLDAELAPDHARFVEHCRYLLDEGCNGIALLGTTGEANSFSAAERTALLEAVVAAGIAPQRLLPGTGVAALTETIALTRHALSVGVDTVVMLPSFYYKNVSDDGIYASYSEVVQRIGDARLKVVLYHYPQMSAQPISHALIERLRKAYPAVFTGIKDSSGDFANMTAMVERFPGFAVLGGADPLMLPLLRKGGAGCITATSNLVARSLAHVYKHFRDGDDDPALKAAQARIVKARELVSRFPQMASLKALVAERTGHAGWQRLRPPLESLPPAQMKELLADAAAFAAAAV</sequence>
<dbReference type="PIRSF" id="PIRSF001365">
    <property type="entry name" value="DHDPS"/>
    <property type="match status" value="1"/>
</dbReference>
<evidence type="ECO:0000256" key="2">
    <source>
        <dbReference type="PIRNR" id="PIRNR001365"/>
    </source>
</evidence>